<dbReference type="RefSeq" id="WP_169365569.1">
    <property type="nucleotide sequence ID" value="NZ_JAAVJL010000003.1"/>
</dbReference>
<organism evidence="2 3">
    <name type="scientific">Pseudanabaena yagii GIHE-NHR1</name>
    <dbReference type="NCBI Taxonomy" id="2722753"/>
    <lineage>
        <taxon>Bacteria</taxon>
        <taxon>Bacillati</taxon>
        <taxon>Cyanobacteriota</taxon>
        <taxon>Cyanophyceae</taxon>
        <taxon>Pseudanabaenales</taxon>
        <taxon>Pseudanabaenaceae</taxon>
        <taxon>Pseudanabaena</taxon>
        <taxon>Pseudanabaena yagii</taxon>
    </lineage>
</organism>
<gene>
    <name evidence="2" type="ORF">HC246_22040</name>
</gene>
<comment type="caution">
    <text evidence="2">The sequence shown here is derived from an EMBL/GenBank/DDBJ whole genome shotgun (WGS) entry which is preliminary data.</text>
</comment>
<keyword evidence="3" id="KW-1185">Reference proteome</keyword>
<evidence type="ECO:0000313" key="2">
    <source>
        <dbReference type="EMBL" id="NMF60636.1"/>
    </source>
</evidence>
<sequence>MSNSLTRQRFWNKKFLGVLCYSSAACILVLCGKVELSSAQSQVQVKTNRYLQVEQIQGNVFFRNQNTNRPARKGDRLTNIGDEIVTSGQSTAVLSVDTGVGFVNVAEQTTVRINSLQISNDNGRITNLLVPRGIVRLRIRRFTNPSSRFDIQTPAVITGVRGTEYVVNVKNDGRTVLATLDGAVNTSAQNIDVLVNKGFQNQTIVGEPPSQPVPIQDNTDIDYQVIKLFENGERQVILVGNVDFANTVSIDGVAQNVDRDGQFRAVLTTNSIYRAEIQVIVTSPSGKQRTYDLVIY</sequence>
<dbReference type="Gene3D" id="2.60.120.1440">
    <property type="match status" value="1"/>
</dbReference>
<dbReference type="Pfam" id="PF04773">
    <property type="entry name" value="FecR"/>
    <property type="match status" value="1"/>
</dbReference>
<dbReference type="InterPro" id="IPR006860">
    <property type="entry name" value="FecR"/>
</dbReference>
<dbReference type="PANTHER" id="PTHR38731:SF1">
    <property type="entry name" value="FECR PROTEIN DOMAIN-CONTAINING PROTEIN"/>
    <property type="match status" value="1"/>
</dbReference>
<accession>A0ABX1LYV9</accession>
<dbReference type="EMBL" id="JAAVJL010000003">
    <property type="protein sequence ID" value="NMF60636.1"/>
    <property type="molecule type" value="Genomic_DNA"/>
</dbReference>
<feature type="domain" description="FecR protein" evidence="1">
    <location>
        <begin position="82"/>
        <end position="185"/>
    </location>
</feature>
<proteinExistence type="predicted"/>
<dbReference type="PROSITE" id="PS51257">
    <property type="entry name" value="PROKAR_LIPOPROTEIN"/>
    <property type="match status" value="1"/>
</dbReference>
<evidence type="ECO:0000259" key="1">
    <source>
        <dbReference type="Pfam" id="PF04773"/>
    </source>
</evidence>
<reference evidence="2 3" key="1">
    <citation type="submission" date="2020-03" db="EMBL/GenBank/DDBJ databases">
        <title>Draft Genome Sequence of 2-Methylisoborneol Producing Pseudanabaena yagii Strain GIHE-NHR1 Isolated from North Han River in South Korea.</title>
        <authorList>
            <person name="Jeong J."/>
        </authorList>
    </citation>
    <scope>NUCLEOTIDE SEQUENCE [LARGE SCALE GENOMIC DNA]</scope>
    <source>
        <strain evidence="2 3">GIHE-NHR1</strain>
    </source>
</reference>
<dbReference type="Proteomes" id="UP000738376">
    <property type="component" value="Unassembled WGS sequence"/>
</dbReference>
<protein>
    <submittedName>
        <fullName evidence="2">FecR domain-containing protein</fullName>
    </submittedName>
</protein>
<evidence type="ECO:0000313" key="3">
    <source>
        <dbReference type="Proteomes" id="UP000738376"/>
    </source>
</evidence>
<dbReference type="PANTHER" id="PTHR38731">
    <property type="entry name" value="LIPL45-RELATED LIPOPROTEIN-RELATED"/>
    <property type="match status" value="1"/>
</dbReference>
<name>A0ABX1LYV9_9CYAN</name>